<name>A0AAE0SE45_9BIVA</name>
<dbReference type="AlphaFoldDB" id="A0AAE0SE45"/>
<reference evidence="2" key="3">
    <citation type="submission" date="2023-05" db="EMBL/GenBank/DDBJ databases">
        <authorList>
            <person name="Smith C.H."/>
        </authorList>
    </citation>
    <scope>NUCLEOTIDE SEQUENCE</scope>
    <source>
        <strain evidence="2">CHS0354</strain>
        <tissue evidence="2">Mantle</tissue>
    </source>
</reference>
<gene>
    <name evidence="2" type="ORF">CHS0354_041226</name>
</gene>
<feature type="region of interest" description="Disordered" evidence="1">
    <location>
        <begin position="1"/>
        <end position="73"/>
    </location>
</feature>
<organism evidence="2 3">
    <name type="scientific">Potamilus streckersoni</name>
    <dbReference type="NCBI Taxonomy" id="2493646"/>
    <lineage>
        <taxon>Eukaryota</taxon>
        <taxon>Metazoa</taxon>
        <taxon>Spiralia</taxon>
        <taxon>Lophotrochozoa</taxon>
        <taxon>Mollusca</taxon>
        <taxon>Bivalvia</taxon>
        <taxon>Autobranchia</taxon>
        <taxon>Heteroconchia</taxon>
        <taxon>Palaeoheterodonta</taxon>
        <taxon>Unionida</taxon>
        <taxon>Unionoidea</taxon>
        <taxon>Unionidae</taxon>
        <taxon>Ambleminae</taxon>
        <taxon>Lampsilini</taxon>
        <taxon>Potamilus</taxon>
    </lineage>
</organism>
<comment type="caution">
    <text evidence="2">The sequence shown here is derived from an EMBL/GenBank/DDBJ whole genome shotgun (WGS) entry which is preliminary data.</text>
</comment>
<evidence type="ECO:0000313" key="3">
    <source>
        <dbReference type="Proteomes" id="UP001195483"/>
    </source>
</evidence>
<reference evidence="2" key="2">
    <citation type="journal article" date="2021" name="Genome Biol. Evol.">
        <title>Developing a high-quality reference genome for a parasitic bivalve with doubly uniparental inheritance (Bivalvia: Unionida).</title>
        <authorList>
            <person name="Smith C.H."/>
        </authorList>
    </citation>
    <scope>NUCLEOTIDE SEQUENCE</scope>
    <source>
        <strain evidence="2">CHS0354</strain>
        <tissue evidence="2">Mantle</tissue>
    </source>
</reference>
<dbReference type="EMBL" id="JAEAOA010002345">
    <property type="protein sequence ID" value="KAK3590172.1"/>
    <property type="molecule type" value="Genomic_DNA"/>
</dbReference>
<keyword evidence="3" id="KW-1185">Reference proteome</keyword>
<reference evidence="2" key="1">
    <citation type="journal article" date="2021" name="Genome Biol. Evol.">
        <title>A High-Quality Reference Genome for a Parasitic Bivalve with Doubly Uniparental Inheritance (Bivalvia: Unionida).</title>
        <authorList>
            <person name="Smith C.H."/>
        </authorList>
    </citation>
    <scope>NUCLEOTIDE SEQUENCE</scope>
    <source>
        <strain evidence="2">CHS0354</strain>
    </source>
</reference>
<evidence type="ECO:0000313" key="2">
    <source>
        <dbReference type="EMBL" id="KAK3590172.1"/>
    </source>
</evidence>
<feature type="compositionally biased region" description="Basic and acidic residues" evidence="1">
    <location>
        <begin position="48"/>
        <end position="60"/>
    </location>
</feature>
<feature type="compositionally biased region" description="Polar residues" evidence="1">
    <location>
        <begin position="21"/>
        <end position="47"/>
    </location>
</feature>
<feature type="compositionally biased region" description="Polar residues" evidence="1">
    <location>
        <begin position="1"/>
        <end position="14"/>
    </location>
</feature>
<evidence type="ECO:0000256" key="1">
    <source>
        <dbReference type="SAM" id="MobiDB-lite"/>
    </source>
</evidence>
<sequence length="73" mass="8035">MTTKLSRFMQSLRTDSFPASDPSQEYTSGDTADTGLQSAAKSPSSEHVNPESRHKTETEVFIRPLDNSDMANV</sequence>
<proteinExistence type="predicted"/>
<dbReference type="Proteomes" id="UP001195483">
    <property type="component" value="Unassembled WGS sequence"/>
</dbReference>
<accession>A0AAE0SE45</accession>
<protein>
    <submittedName>
        <fullName evidence="2">Uncharacterized protein</fullName>
    </submittedName>
</protein>